<feature type="compositionally biased region" description="Polar residues" evidence="1">
    <location>
        <begin position="1"/>
        <end position="10"/>
    </location>
</feature>
<evidence type="ECO:0000256" key="1">
    <source>
        <dbReference type="SAM" id="MobiDB-lite"/>
    </source>
</evidence>
<feature type="region of interest" description="Disordered" evidence="1">
    <location>
        <begin position="1"/>
        <end position="40"/>
    </location>
</feature>
<keyword evidence="3" id="KW-1185">Reference proteome</keyword>
<protein>
    <submittedName>
        <fullName evidence="2">Uncharacterized protein</fullName>
    </submittedName>
</protein>
<feature type="non-terminal residue" evidence="2">
    <location>
        <position position="1"/>
    </location>
</feature>
<organism evidence="2 3">
    <name type="scientific">Kipferlia bialata</name>
    <dbReference type="NCBI Taxonomy" id="797122"/>
    <lineage>
        <taxon>Eukaryota</taxon>
        <taxon>Metamonada</taxon>
        <taxon>Carpediemonas-like organisms</taxon>
        <taxon>Kipferlia</taxon>
    </lineage>
</organism>
<gene>
    <name evidence="2" type="ORF">KIPB_013975</name>
</gene>
<dbReference type="Proteomes" id="UP000265618">
    <property type="component" value="Unassembled WGS sequence"/>
</dbReference>
<dbReference type="AlphaFoldDB" id="A0A9K3D8P3"/>
<feature type="non-terminal residue" evidence="2">
    <location>
        <position position="60"/>
    </location>
</feature>
<accession>A0A9K3D8P3</accession>
<proteinExistence type="predicted"/>
<sequence>DQKQATLSDASRQEQEQRRRLEEELRTKTKAHRDMEAHEEAQQVELTAAVDRLGLKTDRP</sequence>
<comment type="caution">
    <text evidence="2">The sequence shown here is derived from an EMBL/GenBank/DDBJ whole genome shotgun (WGS) entry which is preliminary data.</text>
</comment>
<name>A0A9K3D8P3_9EUKA</name>
<evidence type="ECO:0000313" key="2">
    <source>
        <dbReference type="EMBL" id="GIQ90961.1"/>
    </source>
</evidence>
<reference evidence="2 3" key="1">
    <citation type="journal article" date="2018" name="PLoS ONE">
        <title>The draft genome of Kipferlia bialata reveals reductive genome evolution in fornicate parasites.</title>
        <authorList>
            <person name="Tanifuji G."/>
            <person name="Takabayashi S."/>
            <person name="Kume K."/>
            <person name="Takagi M."/>
            <person name="Nakayama T."/>
            <person name="Kamikawa R."/>
            <person name="Inagaki Y."/>
            <person name="Hashimoto T."/>
        </authorList>
    </citation>
    <scope>NUCLEOTIDE SEQUENCE [LARGE SCALE GENOMIC DNA]</scope>
    <source>
        <strain evidence="2">NY0173</strain>
    </source>
</reference>
<dbReference type="EMBL" id="BDIP01006933">
    <property type="protein sequence ID" value="GIQ90961.1"/>
    <property type="molecule type" value="Genomic_DNA"/>
</dbReference>
<feature type="compositionally biased region" description="Basic and acidic residues" evidence="1">
    <location>
        <begin position="11"/>
        <end position="40"/>
    </location>
</feature>
<evidence type="ECO:0000313" key="3">
    <source>
        <dbReference type="Proteomes" id="UP000265618"/>
    </source>
</evidence>